<dbReference type="SMART" id="SM00471">
    <property type="entry name" value="HDc"/>
    <property type="match status" value="1"/>
</dbReference>
<feature type="compositionally biased region" description="Basic residues" evidence="1">
    <location>
        <begin position="1"/>
        <end position="10"/>
    </location>
</feature>
<accession>A0A8S0XUL7</accession>
<gene>
    <name evidence="3" type="ORF">DEACI_0173</name>
    <name evidence="4" type="ORF">DEACI_2208</name>
</gene>
<dbReference type="InterPro" id="IPR006675">
    <property type="entry name" value="HDIG_dom"/>
</dbReference>
<dbReference type="EMBL" id="LR746496">
    <property type="protein sequence ID" value="CAA7599547.1"/>
    <property type="molecule type" value="Genomic_DNA"/>
</dbReference>
<dbReference type="EMBL" id="CDGJ01000065">
    <property type="protein sequence ID" value="CEJ07742.1"/>
    <property type="molecule type" value="Genomic_DNA"/>
</dbReference>
<dbReference type="InterPro" id="IPR037522">
    <property type="entry name" value="HD_GYP_dom"/>
</dbReference>
<dbReference type="AlphaFoldDB" id="A0A8S0XUL7"/>
<dbReference type="Gene3D" id="1.10.3210.10">
    <property type="entry name" value="Hypothetical protein af1432"/>
    <property type="match status" value="1"/>
</dbReference>
<feature type="domain" description="HD-GYP" evidence="2">
    <location>
        <begin position="70"/>
        <end position="261"/>
    </location>
</feature>
<protein>
    <submittedName>
        <fullName evidence="4">HD-GYP domain-containing protein</fullName>
    </submittedName>
    <submittedName>
        <fullName evidence="3">HD/PDEase domain protein</fullName>
    </submittedName>
</protein>
<keyword evidence="5" id="KW-1185">Reference proteome</keyword>
<feature type="region of interest" description="Disordered" evidence="1">
    <location>
        <begin position="1"/>
        <end position="21"/>
    </location>
</feature>
<evidence type="ECO:0000313" key="4">
    <source>
        <dbReference type="EMBL" id="CEJ07742.1"/>
    </source>
</evidence>
<evidence type="ECO:0000259" key="2">
    <source>
        <dbReference type="PROSITE" id="PS51832"/>
    </source>
</evidence>
<reference evidence="4" key="1">
    <citation type="submission" date="2014-11" db="EMBL/GenBank/DDBJ databases">
        <authorList>
            <person name="Hornung B.V."/>
        </authorList>
    </citation>
    <scope>NUCLEOTIDE SEQUENCE</scope>
    <source>
        <strain evidence="4">INE</strain>
    </source>
</reference>
<dbReference type="Proteomes" id="UP001071230">
    <property type="component" value="Unassembled WGS sequence"/>
</dbReference>
<dbReference type="InterPro" id="IPR003607">
    <property type="entry name" value="HD/PDEase_dom"/>
</dbReference>
<reference evidence="3" key="2">
    <citation type="submission" date="2020-01" db="EMBL/GenBank/DDBJ databases">
        <authorList>
            <person name="Hornung B."/>
        </authorList>
    </citation>
    <scope>NUCLEOTIDE SEQUENCE</scope>
    <source>
        <strain evidence="3">PacBioINE</strain>
    </source>
</reference>
<dbReference type="PROSITE" id="PS51832">
    <property type="entry name" value="HD_GYP"/>
    <property type="match status" value="1"/>
</dbReference>
<dbReference type="CDD" id="cd00077">
    <property type="entry name" value="HDc"/>
    <property type="match status" value="1"/>
</dbReference>
<evidence type="ECO:0000313" key="3">
    <source>
        <dbReference type="EMBL" id="CAA7599547.1"/>
    </source>
</evidence>
<dbReference type="SUPFAM" id="SSF109604">
    <property type="entry name" value="HD-domain/PDEase-like"/>
    <property type="match status" value="1"/>
</dbReference>
<dbReference type="Pfam" id="PF13487">
    <property type="entry name" value="HD_5"/>
    <property type="match status" value="1"/>
</dbReference>
<organism evidence="3">
    <name type="scientific">Acididesulfobacillus acetoxydans</name>
    <dbReference type="NCBI Taxonomy" id="1561005"/>
    <lineage>
        <taxon>Bacteria</taxon>
        <taxon>Bacillati</taxon>
        <taxon>Bacillota</taxon>
        <taxon>Clostridia</taxon>
        <taxon>Eubacteriales</taxon>
        <taxon>Peptococcaceae</taxon>
        <taxon>Acididesulfobacillus</taxon>
    </lineage>
</organism>
<dbReference type="NCBIfam" id="TIGR00277">
    <property type="entry name" value="HDIG"/>
    <property type="match status" value="1"/>
</dbReference>
<name>A0A8S0XUL7_9FIRM</name>
<dbReference type="PANTHER" id="PTHR43155:SF2">
    <property type="entry name" value="CYCLIC DI-GMP PHOSPHODIESTERASE PA4108"/>
    <property type="match status" value="1"/>
</dbReference>
<proteinExistence type="predicted"/>
<evidence type="ECO:0000256" key="1">
    <source>
        <dbReference type="SAM" id="MobiDB-lite"/>
    </source>
</evidence>
<dbReference type="KEGG" id="aacx:DEACI_0173"/>
<sequence length="261" mass="29634">MEERRVRGKRSGQEPVWVKSERKQPGKGLDLLDIVVAKPYTPAKDLYPEIPLFSSRKSGPKVRAVEQIVQSLRRWSWLEVELDRLCRFDRYTYVHSIHVAVLSLMMAEQLAYKRKDLRDLVLGALLHDVGKERIPLALLNRPGKLTLNEFELVKEHPSLGEEILRLKPLSLSAYLVICQHHERWNGRGYPDGLHGTQIHPFAQIAAVADVYDALTTDRPYRKGLPGRVAYEMVVAGAGTDFSEEVVEAFQEIVVLFSATGL</sequence>
<dbReference type="PANTHER" id="PTHR43155">
    <property type="entry name" value="CYCLIC DI-GMP PHOSPHODIESTERASE PA4108-RELATED"/>
    <property type="match status" value="1"/>
</dbReference>
<evidence type="ECO:0000313" key="5">
    <source>
        <dbReference type="Proteomes" id="UP001071230"/>
    </source>
</evidence>
<dbReference type="Proteomes" id="UP000836597">
    <property type="component" value="Chromosome"/>
</dbReference>